<dbReference type="AlphaFoldDB" id="A0A251R9V7"/>
<dbReference type="EMBL" id="CM007651">
    <property type="protein sequence ID" value="ONI32782.1"/>
    <property type="molecule type" value="Genomic_DNA"/>
</dbReference>
<keyword evidence="1" id="KW-1133">Transmembrane helix</keyword>
<dbReference type="Proteomes" id="UP000006882">
    <property type="component" value="Chromosome G1"/>
</dbReference>
<feature type="transmembrane region" description="Helical" evidence="1">
    <location>
        <begin position="23"/>
        <end position="47"/>
    </location>
</feature>
<accession>A0A251R9V7</accession>
<evidence type="ECO:0000313" key="3">
    <source>
        <dbReference type="Proteomes" id="UP000006882"/>
    </source>
</evidence>
<evidence type="ECO:0000313" key="2">
    <source>
        <dbReference type="EMBL" id="ONI32782.1"/>
    </source>
</evidence>
<gene>
    <name evidence="2" type="ORF">PRUPE_1G385100</name>
</gene>
<organism evidence="2 3">
    <name type="scientific">Prunus persica</name>
    <name type="common">Peach</name>
    <name type="synonym">Amygdalus persica</name>
    <dbReference type="NCBI Taxonomy" id="3760"/>
    <lineage>
        <taxon>Eukaryota</taxon>
        <taxon>Viridiplantae</taxon>
        <taxon>Streptophyta</taxon>
        <taxon>Embryophyta</taxon>
        <taxon>Tracheophyta</taxon>
        <taxon>Spermatophyta</taxon>
        <taxon>Magnoliopsida</taxon>
        <taxon>eudicotyledons</taxon>
        <taxon>Gunneridae</taxon>
        <taxon>Pentapetalae</taxon>
        <taxon>rosids</taxon>
        <taxon>fabids</taxon>
        <taxon>Rosales</taxon>
        <taxon>Rosaceae</taxon>
        <taxon>Amygdaloideae</taxon>
        <taxon>Amygdaleae</taxon>
        <taxon>Prunus</taxon>
    </lineage>
</organism>
<reference evidence="2 3" key="1">
    <citation type="journal article" date="2013" name="Nat. Genet.">
        <title>The high-quality draft genome of peach (Prunus persica) identifies unique patterns of genetic diversity, domestication and genome evolution.</title>
        <authorList>
            <consortium name="International Peach Genome Initiative"/>
            <person name="Verde I."/>
            <person name="Abbott A.G."/>
            <person name="Scalabrin S."/>
            <person name="Jung S."/>
            <person name="Shu S."/>
            <person name="Marroni F."/>
            <person name="Zhebentyayeva T."/>
            <person name="Dettori M.T."/>
            <person name="Grimwood J."/>
            <person name="Cattonaro F."/>
            <person name="Zuccolo A."/>
            <person name="Rossini L."/>
            <person name="Jenkins J."/>
            <person name="Vendramin E."/>
            <person name="Meisel L.A."/>
            <person name="Decroocq V."/>
            <person name="Sosinski B."/>
            <person name="Prochnik S."/>
            <person name="Mitros T."/>
            <person name="Policriti A."/>
            <person name="Cipriani G."/>
            <person name="Dondini L."/>
            <person name="Ficklin S."/>
            <person name="Goodstein D.M."/>
            <person name="Xuan P."/>
            <person name="Del Fabbro C."/>
            <person name="Aramini V."/>
            <person name="Copetti D."/>
            <person name="Gonzalez S."/>
            <person name="Horner D.S."/>
            <person name="Falchi R."/>
            <person name="Lucas S."/>
            <person name="Mica E."/>
            <person name="Maldonado J."/>
            <person name="Lazzari B."/>
            <person name="Bielenberg D."/>
            <person name="Pirona R."/>
            <person name="Miculan M."/>
            <person name="Barakat A."/>
            <person name="Testolin R."/>
            <person name="Stella A."/>
            <person name="Tartarini S."/>
            <person name="Tonutti P."/>
            <person name="Arus P."/>
            <person name="Orellana A."/>
            <person name="Wells C."/>
            <person name="Main D."/>
            <person name="Vizzotto G."/>
            <person name="Silva H."/>
            <person name="Salamini F."/>
            <person name="Schmutz J."/>
            <person name="Morgante M."/>
            <person name="Rokhsar D.S."/>
        </authorList>
    </citation>
    <scope>NUCLEOTIDE SEQUENCE [LARGE SCALE GENOMIC DNA]</scope>
    <source>
        <strain evidence="3">cv. Nemared</strain>
    </source>
</reference>
<keyword evidence="3" id="KW-1185">Reference proteome</keyword>
<proteinExistence type="predicted"/>
<keyword evidence="1" id="KW-0812">Transmembrane</keyword>
<dbReference type="Gramene" id="ONI32782">
    <property type="protein sequence ID" value="ONI32782"/>
    <property type="gene ID" value="PRUPE_1G385100"/>
</dbReference>
<protein>
    <submittedName>
        <fullName evidence="2">Uncharacterized protein</fullName>
    </submittedName>
</protein>
<keyword evidence="1" id="KW-0472">Membrane</keyword>
<sequence>MKSMQMQFNSHVYEVFVEGEQGVFYLIFFIRTVCIMWGTLSELYFCLQAYPNSCQYMEVSLSRTSFKKGCIPTLVSWWSLTLLKEKKRGFPSYYLILYYWSLYDILRHFLRNVFICRPSHLSSCGV</sequence>
<name>A0A251R9V7_PRUPE</name>
<evidence type="ECO:0000256" key="1">
    <source>
        <dbReference type="SAM" id="Phobius"/>
    </source>
</evidence>